<keyword evidence="4" id="KW-1185">Reference proteome</keyword>
<dbReference type="InterPro" id="IPR052345">
    <property type="entry name" value="Rad_response_metalloprotease"/>
</dbReference>
<evidence type="ECO:0000259" key="2">
    <source>
        <dbReference type="PROSITE" id="PS50943"/>
    </source>
</evidence>
<evidence type="ECO:0000313" key="3">
    <source>
        <dbReference type="EMBL" id="MFC7332958.1"/>
    </source>
</evidence>
<feature type="region of interest" description="Disordered" evidence="1">
    <location>
        <begin position="142"/>
        <end position="235"/>
    </location>
</feature>
<gene>
    <name evidence="3" type="ORF">ACFQPS_07260</name>
</gene>
<accession>A0ABW2KSL6</accession>
<proteinExistence type="predicted"/>
<dbReference type="Pfam" id="PF01381">
    <property type="entry name" value="HTH_3"/>
    <property type="match status" value="1"/>
</dbReference>
<organism evidence="3 4">
    <name type="scientific">Rhodocista pekingensis</name>
    <dbReference type="NCBI Taxonomy" id="201185"/>
    <lineage>
        <taxon>Bacteria</taxon>
        <taxon>Pseudomonadati</taxon>
        <taxon>Pseudomonadota</taxon>
        <taxon>Alphaproteobacteria</taxon>
        <taxon>Rhodospirillales</taxon>
        <taxon>Azospirillaceae</taxon>
        <taxon>Rhodocista</taxon>
    </lineage>
</organism>
<feature type="compositionally biased region" description="Acidic residues" evidence="1">
    <location>
        <begin position="161"/>
        <end position="182"/>
    </location>
</feature>
<dbReference type="PROSITE" id="PS50943">
    <property type="entry name" value="HTH_CROC1"/>
    <property type="match status" value="1"/>
</dbReference>
<comment type="caution">
    <text evidence="3">The sequence shown here is derived from an EMBL/GenBank/DDBJ whole genome shotgun (WGS) entry which is preliminary data.</text>
</comment>
<dbReference type="CDD" id="cd00093">
    <property type="entry name" value="HTH_XRE"/>
    <property type="match status" value="1"/>
</dbReference>
<dbReference type="PANTHER" id="PTHR43236:SF1">
    <property type="entry name" value="BLL7220 PROTEIN"/>
    <property type="match status" value="1"/>
</dbReference>
<dbReference type="InterPro" id="IPR001387">
    <property type="entry name" value="Cro/C1-type_HTH"/>
</dbReference>
<feature type="domain" description="HTH cro/C1-type" evidence="2">
    <location>
        <begin position="25"/>
        <end position="79"/>
    </location>
</feature>
<dbReference type="SUPFAM" id="SSF47413">
    <property type="entry name" value="lambda repressor-like DNA-binding domains"/>
    <property type="match status" value="1"/>
</dbReference>
<dbReference type="Proteomes" id="UP001596456">
    <property type="component" value="Unassembled WGS sequence"/>
</dbReference>
<dbReference type="PANTHER" id="PTHR43236">
    <property type="entry name" value="ANTITOXIN HIGA1"/>
    <property type="match status" value="1"/>
</dbReference>
<sequence>MPRRTKNAAVAALENVIESHVASRIRLRRGLLGMSQSDLARTLGITFQQVQKYERGSNRVSVGKLYRLAEILDVPLTFFFDGLDLPDLKKPPQTTTGFAEQQSPILSRRELDLLRAWKNSPPEVSDAVASLLRAIAPYVDEDAADAERPTDDALPAPLASDDGDEGEDGDVGEDEGDEDGDDAPALSLSPRPRGRKPAPVVTEDADKGGRRRRRNAVWDPSDIEKASRGASSRRR</sequence>
<dbReference type="InterPro" id="IPR010982">
    <property type="entry name" value="Lambda_DNA-bd_dom_sf"/>
</dbReference>
<dbReference type="Gene3D" id="1.10.260.40">
    <property type="entry name" value="lambda repressor-like DNA-binding domains"/>
    <property type="match status" value="1"/>
</dbReference>
<protein>
    <submittedName>
        <fullName evidence="3">Helix-turn-helix domain-containing protein</fullName>
    </submittedName>
</protein>
<dbReference type="SMART" id="SM00530">
    <property type="entry name" value="HTH_XRE"/>
    <property type="match status" value="1"/>
</dbReference>
<name>A0ABW2KSL6_9PROT</name>
<dbReference type="RefSeq" id="WP_377357737.1">
    <property type="nucleotide sequence ID" value="NZ_JBHTCM010000008.1"/>
</dbReference>
<evidence type="ECO:0000256" key="1">
    <source>
        <dbReference type="SAM" id="MobiDB-lite"/>
    </source>
</evidence>
<reference evidence="4" key="1">
    <citation type="journal article" date="2019" name="Int. J. Syst. Evol. Microbiol.">
        <title>The Global Catalogue of Microorganisms (GCM) 10K type strain sequencing project: providing services to taxonomists for standard genome sequencing and annotation.</title>
        <authorList>
            <consortium name="The Broad Institute Genomics Platform"/>
            <consortium name="The Broad Institute Genome Sequencing Center for Infectious Disease"/>
            <person name="Wu L."/>
            <person name="Ma J."/>
        </authorList>
    </citation>
    <scope>NUCLEOTIDE SEQUENCE [LARGE SCALE GENOMIC DNA]</scope>
    <source>
        <strain evidence="4">CGMCC 1.16275</strain>
    </source>
</reference>
<dbReference type="EMBL" id="JBHTCM010000008">
    <property type="protein sequence ID" value="MFC7332958.1"/>
    <property type="molecule type" value="Genomic_DNA"/>
</dbReference>
<evidence type="ECO:0000313" key="4">
    <source>
        <dbReference type="Proteomes" id="UP001596456"/>
    </source>
</evidence>